<dbReference type="SUPFAM" id="SSF50370">
    <property type="entry name" value="Ricin B-like lectins"/>
    <property type="match status" value="2"/>
</dbReference>
<dbReference type="InterPro" id="IPR000772">
    <property type="entry name" value="Ricin_B_lectin"/>
</dbReference>
<dbReference type="Gene3D" id="2.80.10.50">
    <property type="match status" value="2"/>
</dbReference>
<dbReference type="Pfam" id="PF02709">
    <property type="entry name" value="Glyco_transf_7C"/>
    <property type="match status" value="1"/>
</dbReference>
<evidence type="ECO:0000313" key="6">
    <source>
        <dbReference type="Proteomes" id="UP000478052"/>
    </source>
</evidence>
<dbReference type="SMART" id="SM00458">
    <property type="entry name" value="RICIN"/>
    <property type="match status" value="1"/>
</dbReference>
<keyword evidence="6" id="KW-1185">Reference proteome</keyword>
<keyword evidence="2" id="KW-0430">Lectin</keyword>
<dbReference type="EMBL" id="VUJU01002404">
    <property type="protein sequence ID" value="KAF0761394.1"/>
    <property type="molecule type" value="Genomic_DNA"/>
</dbReference>
<dbReference type="PANTHER" id="PTHR11675:SF131">
    <property type="entry name" value="POLYPEPTIDE N-ACETYLGALACTOSAMINYLTRANSFERASE 9-RELATED"/>
    <property type="match status" value="1"/>
</dbReference>
<dbReference type="Proteomes" id="UP000478052">
    <property type="component" value="Unassembled WGS sequence"/>
</dbReference>
<dbReference type="FunFam" id="2.80.10.50:FF:000123">
    <property type="entry name" value="Polypeptide N-acetylgalactosaminyltransferase"/>
    <property type="match status" value="1"/>
</dbReference>
<dbReference type="InterPro" id="IPR027791">
    <property type="entry name" value="Galactosyl_T_C"/>
</dbReference>
<organism evidence="5 6">
    <name type="scientific">Aphis craccivora</name>
    <name type="common">Cowpea aphid</name>
    <dbReference type="NCBI Taxonomy" id="307492"/>
    <lineage>
        <taxon>Eukaryota</taxon>
        <taxon>Metazoa</taxon>
        <taxon>Ecdysozoa</taxon>
        <taxon>Arthropoda</taxon>
        <taxon>Hexapoda</taxon>
        <taxon>Insecta</taxon>
        <taxon>Pterygota</taxon>
        <taxon>Neoptera</taxon>
        <taxon>Paraneoptera</taxon>
        <taxon>Hemiptera</taxon>
        <taxon>Sternorrhyncha</taxon>
        <taxon>Aphidomorpha</taxon>
        <taxon>Aphidoidea</taxon>
        <taxon>Aphididae</taxon>
        <taxon>Aphidini</taxon>
        <taxon>Aphis</taxon>
        <taxon>Aphis</taxon>
    </lineage>
</organism>
<feature type="domain" description="Ricin B lectin" evidence="4">
    <location>
        <begin position="276"/>
        <end position="395"/>
    </location>
</feature>
<sequence>MTWSFFKLSTKNYARWLEPLLDRIARNPTTVVCPVIDSIDDKTFRYRFHNEPISVGGFSWKLVFNWHVVPDREKKRHKNAAEPVWSPTMAGGLFAIDKKFFERLGTYDSGFDIWGGENLELSFKTWMCGGTLEIVPCSHVGHIFRKRSPYKWRTGVNVLKKNSIRLAEVWMDDYAKYYYERIGNDLGDYGDITSRKELRRKLKCKSFQWYLENIYPELFIPGDAVASGEVRNLGYGNKTCLDSPARKTDLNKPAGLYPCHKMGGNQVGILPLVSAKRPVLQFCTQDCRGRADSKGDANKPVNLWQCHQQGGNQYWMLSKIGEIRRDESCLDYAGSDVILYPCHGSKGNQYWNYDHKTKQLRHGSSRKCLTINSAKDKLLMEECDLMLPRQMWQFENYNATLATEDSHMRH</sequence>
<reference evidence="5 6" key="1">
    <citation type="submission" date="2019-08" db="EMBL/GenBank/DDBJ databases">
        <title>Whole genome of Aphis craccivora.</title>
        <authorList>
            <person name="Voronova N.V."/>
            <person name="Shulinski R.S."/>
            <person name="Bandarenka Y.V."/>
            <person name="Zhorov D.G."/>
            <person name="Warner D."/>
        </authorList>
    </citation>
    <scope>NUCLEOTIDE SEQUENCE [LARGE SCALE GENOMIC DNA]</scope>
    <source>
        <strain evidence="5">180601</strain>
        <tissue evidence="5">Whole Body</tissue>
    </source>
</reference>
<proteinExistence type="predicted"/>
<name>A0A6G0YUD8_APHCR</name>
<dbReference type="GO" id="GO:0005794">
    <property type="term" value="C:Golgi apparatus"/>
    <property type="evidence" value="ECO:0007669"/>
    <property type="project" value="TreeGrafter"/>
</dbReference>
<comment type="caution">
    <text evidence="5">The sequence shown here is derived from an EMBL/GenBank/DDBJ whole genome shotgun (WGS) entry which is preliminary data.</text>
</comment>
<protein>
    <submittedName>
        <fullName evidence="5">Putative polypeptide N-acetylgalactosaminyltransferase 9 isoform X1</fullName>
    </submittedName>
</protein>
<dbReference type="PROSITE" id="PS50231">
    <property type="entry name" value="RICIN_B_LECTIN"/>
    <property type="match status" value="1"/>
</dbReference>
<evidence type="ECO:0000256" key="1">
    <source>
        <dbReference type="ARBA" id="ARBA00022679"/>
    </source>
</evidence>
<dbReference type="FunFam" id="3.90.550.10:FF:000195">
    <property type="entry name" value="Polypeptide N-acetylgalactosaminyltransferase like 6"/>
    <property type="match status" value="1"/>
</dbReference>
<dbReference type="AlphaFoldDB" id="A0A6G0YUD8"/>
<evidence type="ECO:0000256" key="2">
    <source>
        <dbReference type="ARBA" id="ARBA00022734"/>
    </source>
</evidence>
<dbReference type="Gene3D" id="3.90.550.10">
    <property type="entry name" value="Spore Coat Polysaccharide Biosynthesis Protein SpsA, Chain A"/>
    <property type="match status" value="1"/>
</dbReference>
<dbReference type="GO" id="GO:0004653">
    <property type="term" value="F:polypeptide N-acetylgalactosaminyltransferase activity"/>
    <property type="evidence" value="ECO:0007669"/>
    <property type="project" value="TreeGrafter"/>
</dbReference>
<accession>A0A6G0YUD8</accession>
<dbReference type="InterPro" id="IPR029044">
    <property type="entry name" value="Nucleotide-diphossugar_trans"/>
</dbReference>
<evidence type="ECO:0000256" key="3">
    <source>
        <dbReference type="ARBA" id="ARBA00023157"/>
    </source>
</evidence>
<dbReference type="GO" id="GO:0030246">
    <property type="term" value="F:carbohydrate binding"/>
    <property type="evidence" value="ECO:0007669"/>
    <property type="project" value="UniProtKB-KW"/>
</dbReference>
<dbReference type="OrthoDB" id="6119243at2759"/>
<evidence type="ECO:0000259" key="4">
    <source>
        <dbReference type="SMART" id="SM00458"/>
    </source>
</evidence>
<dbReference type="SUPFAM" id="SSF53448">
    <property type="entry name" value="Nucleotide-diphospho-sugar transferases"/>
    <property type="match status" value="1"/>
</dbReference>
<dbReference type="InterPro" id="IPR035992">
    <property type="entry name" value="Ricin_B-like_lectins"/>
</dbReference>
<dbReference type="CDD" id="cd23462">
    <property type="entry name" value="beta-trefoil_Ricin_Pgant9-like"/>
    <property type="match status" value="1"/>
</dbReference>
<keyword evidence="1 5" id="KW-0808">Transferase</keyword>
<dbReference type="Pfam" id="PF00652">
    <property type="entry name" value="Ricin_B_lectin"/>
    <property type="match status" value="1"/>
</dbReference>
<evidence type="ECO:0000313" key="5">
    <source>
        <dbReference type="EMBL" id="KAF0761394.1"/>
    </source>
</evidence>
<dbReference type="PANTHER" id="PTHR11675">
    <property type="entry name" value="N-ACETYLGALACTOSAMINYLTRANSFERASE"/>
    <property type="match status" value="1"/>
</dbReference>
<dbReference type="GO" id="GO:0006493">
    <property type="term" value="P:protein O-linked glycosylation"/>
    <property type="evidence" value="ECO:0007669"/>
    <property type="project" value="TreeGrafter"/>
</dbReference>
<gene>
    <name evidence="5" type="ORF">FWK35_00029596</name>
</gene>
<keyword evidence="3" id="KW-1015">Disulfide bond</keyword>